<proteinExistence type="predicted"/>
<gene>
    <name evidence="1" type="ORF">DCW74_13330</name>
</gene>
<dbReference type="Proteomes" id="UP000263517">
    <property type="component" value="Unassembled WGS sequence"/>
</dbReference>
<protein>
    <submittedName>
        <fullName evidence="1">Uncharacterized protein</fullName>
    </submittedName>
</protein>
<name>A0A350P5Y7_9ALTE</name>
<organism evidence="1 2">
    <name type="scientific">Alteromonas australica</name>
    <dbReference type="NCBI Taxonomy" id="589873"/>
    <lineage>
        <taxon>Bacteria</taxon>
        <taxon>Pseudomonadati</taxon>
        <taxon>Pseudomonadota</taxon>
        <taxon>Gammaproteobacteria</taxon>
        <taxon>Alteromonadales</taxon>
        <taxon>Alteromonadaceae</taxon>
        <taxon>Alteromonas/Salinimonas group</taxon>
        <taxon>Alteromonas</taxon>
    </lineage>
</organism>
<dbReference type="EMBL" id="DNAN01000476">
    <property type="protein sequence ID" value="HAW76704.1"/>
    <property type="molecule type" value="Genomic_DNA"/>
</dbReference>
<evidence type="ECO:0000313" key="2">
    <source>
        <dbReference type="Proteomes" id="UP000263517"/>
    </source>
</evidence>
<evidence type="ECO:0000313" key="1">
    <source>
        <dbReference type="EMBL" id="HAW76704.1"/>
    </source>
</evidence>
<sequence length="102" mass="10483">MNPGPLDDAVAATFRGGSYTANTLSEATTLYRVYGGNAGKIGSYWTRTKPSGPLQSQLDSALAPQWGNSASKVVSMRVPKGTTIYEGAAASQSTGVGQILGV</sequence>
<comment type="caution">
    <text evidence="1">The sequence shown here is derived from an EMBL/GenBank/DDBJ whole genome shotgun (WGS) entry which is preliminary data.</text>
</comment>
<accession>A0A350P5Y7</accession>
<reference evidence="1 2" key="1">
    <citation type="journal article" date="2018" name="Nat. Biotechnol.">
        <title>A standardized bacterial taxonomy based on genome phylogeny substantially revises the tree of life.</title>
        <authorList>
            <person name="Parks D.H."/>
            <person name="Chuvochina M."/>
            <person name="Waite D.W."/>
            <person name="Rinke C."/>
            <person name="Skarshewski A."/>
            <person name="Chaumeil P.A."/>
            <person name="Hugenholtz P."/>
        </authorList>
    </citation>
    <scope>NUCLEOTIDE SEQUENCE [LARGE SCALE GENOMIC DNA]</scope>
    <source>
        <strain evidence="1">UBA11978</strain>
    </source>
</reference>
<dbReference type="AlphaFoldDB" id="A0A350P5Y7"/>